<evidence type="ECO:0000313" key="4">
    <source>
        <dbReference type="Proteomes" id="UP001176961"/>
    </source>
</evidence>
<accession>A0AA36GHI0</accession>
<reference evidence="3" key="1">
    <citation type="submission" date="2023-07" db="EMBL/GenBank/DDBJ databases">
        <authorList>
            <consortium name="CYATHOMIX"/>
        </authorList>
    </citation>
    <scope>NUCLEOTIDE SEQUENCE</scope>
    <source>
        <strain evidence="3">N/A</strain>
    </source>
</reference>
<organism evidence="3 4">
    <name type="scientific">Cylicocyclus nassatus</name>
    <name type="common">Nematode worm</name>
    <dbReference type="NCBI Taxonomy" id="53992"/>
    <lineage>
        <taxon>Eukaryota</taxon>
        <taxon>Metazoa</taxon>
        <taxon>Ecdysozoa</taxon>
        <taxon>Nematoda</taxon>
        <taxon>Chromadorea</taxon>
        <taxon>Rhabditida</taxon>
        <taxon>Rhabditina</taxon>
        <taxon>Rhabditomorpha</taxon>
        <taxon>Strongyloidea</taxon>
        <taxon>Strongylidae</taxon>
        <taxon>Cylicocyclus</taxon>
    </lineage>
</organism>
<name>A0AA36GHI0_CYLNA</name>
<proteinExistence type="predicted"/>
<dbReference type="EMBL" id="CATQJL010000001">
    <property type="protein sequence ID" value="CAJ0588591.1"/>
    <property type="molecule type" value="Genomic_DNA"/>
</dbReference>
<keyword evidence="2" id="KW-0812">Transmembrane</keyword>
<evidence type="ECO:0000313" key="3">
    <source>
        <dbReference type="EMBL" id="CAJ0588591.1"/>
    </source>
</evidence>
<dbReference type="Proteomes" id="UP001176961">
    <property type="component" value="Unassembled WGS sequence"/>
</dbReference>
<keyword evidence="4" id="KW-1185">Reference proteome</keyword>
<gene>
    <name evidence="3" type="ORF">CYNAS_LOCUS574</name>
</gene>
<evidence type="ECO:0000256" key="2">
    <source>
        <dbReference type="SAM" id="Phobius"/>
    </source>
</evidence>
<feature type="compositionally biased region" description="Basic and acidic residues" evidence="1">
    <location>
        <begin position="222"/>
        <end position="233"/>
    </location>
</feature>
<sequence>MRCNLLKYSLLLTDLLLIHSLRCFQGHEGTAITVKESGDGFMCAYETMKPCDFKQPSRSANFRTAHFKAESLQNCWSKDGRVICYCNEDFCNGNFRLFQQKWSKSEVQNKTLYDCVLKYIAEKSDLPIPLSKPGLTTLPVEETKAKVIEPIKKSTRLLPAKTANFPIISVKPARETAARATAGNREKSTKAQQLDPEKSNKVPEKNGNEGSVTFKDDDENSVIDRKNPADDEPFDRKEADVLMFVIIAIGVTILVCLIIPAAVYVVKNRKTDMKGKTKLKHKSSMGRTSTSAAKSEGRT</sequence>
<comment type="caution">
    <text evidence="3">The sequence shown here is derived from an EMBL/GenBank/DDBJ whole genome shotgun (WGS) entry which is preliminary data.</text>
</comment>
<dbReference type="AlphaFoldDB" id="A0AA36GHI0"/>
<keyword evidence="2" id="KW-1133">Transmembrane helix</keyword>
<feature type="compositionally biased region" description="Basic and acidic residues" evidence="1">
    <location>
        <begin position="184"/>
        <end position="207"/>
    </location>
</feature>
<feature type="region of interest" description="Disordered" evidence="1">
    <location>
        <begin position="273"/>
        <end position="299"/>
    </location>
</feature>
<evidence type="ECO:0000256" key="1">
    <source>
        <dbReference type="SAM" id="MobiDB-lite"/>
    </source>
</evidence>
<feature type="region of interest" description="Disordered" evidence="1">
    <location>
        <begin position="176"/>
        <end position="233"/>
    </location>
</feature>
<keyword evidence="2" id="KW-0472">Membrane</keyword>
<protein>
    <submittedName>
        <fullName evidence="3">Uncharacterized protein</fullName>
    </submittedName>
</protein>
<feature type="transmembrane region" description="Helical" evidence="2">
    <location>
        <begin position="241"/>
        <end position="266"/>
    </location>
</feature>